<proteinExistence type="predicted"/>
<protein>
    <recommendedName>
        <fullName evidence="4">Gamma-type small acid-soluble spore protein</fullName>
    </recommendedName>
</protein>
<sequence length="53" mass="5986">MKTSHQPDKNLNKDIISSSGTNISEVKRQNERSGLSYNQVKEMLANANQNQTH</sequence>
<evidence type="ECO:0000256" key="1">
    <source>
        <dbReference type="SAM" id="MobiDB-lite"/>
    </source>
</evidence>
<organism evidence="2 3">
    <name type="scientific">Halobacillus dabanensis</name>
    <dbReference type="NCBI Taxonomy" id="240302"/>
    <lineage>
        <taxon>Bacteria</taxon>
        <taxon>Bacillati</taxon>
        <taxon>Bacillota</taxon>
        <taxon>Bacilli</taxon>
        <taxon>Bacillales</taxon>
        <taxon>Bacillaceae</taxon>
        <taxon>Halobacillus</taxon>
    </lineage>
</organism>
<keyword evidence="3" id="KW-1185">Reference proteome</keyword>
<name>A0A1I3TZQ5_HALDA</name>
<gene>
    <name evidence="2" type="ORF">SAMN04487936_10482</name>
</gene>
<dbReference type="EMBL" id="FOSB01000004">
    <property type="protein sequence ID" value="SFJ76180.1"/>
    <property type="molecule type" value="Genomic_DNA"/>
</dbReference>
<evidence type="ECO:0000313" key="2">
    <source>
        <dbReference type="EMBL" id="SFJ76180.1"/>
    </source>
</evidence>
<dbReference type="RefSeq" id="WP_167360052.1">
    <property type="nucleotide sequence ID" value="NZ_FOSB01000004.1"/>
</dbReference>
<evidence type="ECO:0008006" key="4">
    <source>
        <dbReference type="Google" id="ProtNLM"/>
    </source>
</evidence>
<reference evidence="3" key="1">
    <citation type="submission" date="2016-10" db="EMBL/GenBank/DDBJ databases">
        <authorList>
            <person name="Varghese N."/>
            <person name="Submissions S."/>
        </authorList>
    </citation>
    <scope>NUCLEOTIDE SEQUENCE [LARGE SCALE GENOMIC DNA]</scope>
    <source>
        <strain evidence="3">CGMCC 1.3704</strain>
    </source>
</reference>
<feature type="compositionally biased region" description="Polar residues" evidence="1">
    <location>
        <begin position="15"/>
        <end position="24"/>
    </location>
</feature>
<feature type="compositionally biased region" description="Basic and acidic residues" evidence="1">
    <location>
        <begin position="1"/>
        <end position="12"/>
    </location>
</feature>
<accession>A0A1I3TZQ5</accession>
<dbReference type="Proteomes" id="UP000183557">
    <property type="component" value="Unassembled WGS sequence"/>
</dbReference>
<feature type="region of interest" description="Disordered" evidence="1">
    <location>
        <begin position="1"/>
        <end position="38"/>
    </location>
</feature>
<evidence type="ECO:0000313" key="3">
    <source>
        <dbReference type="Proteomes" id="UP000183557"/>
    </source>
</evidence>
<dbReference type="AlphaFoldDB" id="A0A1I3TZQ5"/>